<evidence type="ECO:0000313" key="4">
    <source>
        <dbReference type="EMBL" id="NWC13958.1"/>
    </source>
</evidence>
<keyword evidence="2" id="KW-0326">Glycosidase</keyword>
<dbReference type="GO" id="GO:0006152">
    <property type="term" value="P:purine nucleoside catabolic process"/>
    <property type="evidence" value="ECO:0007669"/>
    <property type="project" value="TreeGrafter"/>
</dbReference>
<sequence>MKRLIIDCDPGNGIAGANVDDGLALALALAAPQISLELVTTVAGNTPSAVGYNVARDLMARVGRALPVVRGSTQALQEPGAPWRDALDNTVHRRQLAHLWQDVRPPLAFDAPEQEAADAIGQLICANPGEITLVAIGPLTNVALAVERYPQMVTAVREIVIMGGVFALDDYIKDTNFGFDPEAAQRVLNCGAPITLVPLDVTTQTLMTHDDLNRIERLDTPLADFVCETFRPWIDYSIATRSLTGCWIHDALVIAWLLDPGVATSTPYYTEVELRAGRTRGKSWRYKQPLRLDVAIAPSTSGLVNILQTVDNPLLLEIIERYLSIRPGPTAAAPA</sequence>
<dbReference type="EMBL" id="JACAQE010000002">
    <property type="protein sequence ID" value="NWC13958.1"/>
    <property type="molecule type" value="Genomic_DNA"/>
</dbReference>
<dbReference type="GO" id="GO:0008477">
    <property type="term" value="F:purine nucleosidase activity"/>
    <property type="evidence" value="ECO:0007669"/>
    <property type="project" value="TreeGrafter"/>
</dbReference>
<dbReference type="AlphaFoldDB" id="A0A7Y7XYX2"/>
<dbReference type="GO" id="GO:0005829">
    <property type="term" value="C:cytosol"/>
    <property type="evidence" value="ECO:0007669"/>
    <property type="project" value="TreeGrafter"/>
</dbReference>
<evidence type="ECO:0000256" key="1">
    <source>
        <dbReference type="ARBA" id="ARBA00022801"/>
    </source>
</evidence>
<feature type="domain" description="Inosine/uridine-preferring nucleoside hydrolase" evidence="3">
    <location>
        <begin position="4"/>
        <end position="312"/>
    </location>
</feature>
<dbReference type="InterPro" id="IPR036452">
    <property type="entry name" value="Ribo_hydro-like"/>
</dbReference>
<evidence type="ECO:0000313" key="5">
    <source>
        <dbReference type="Proteomes" id="UP000517547"/>
    </source>
</evidence>
<evidence type="ECO:0000259" key="3">
    <source>
        <dbReference type="Pfam" id="PF01156"/>
    </source>
</evidence>
<organism evidence="4 5">
    <name type="scientific">Pseudomonas gingeri</name>
    <dbReference type="NCBI Taxonomy" id="117681"/>
    <lineage>
        <taxon>Bacteria</taxon>
        <taxon>Pseudomonadati</taxon>
        <taxon>Pseudomonadota</taxon>
        <taxon>Gammaproteobacteria</taxon>
        <taxon>Pseudomonadales</taxon>
        <taxon>Pseudomonadaceae</taxon>
        <taxon>Pseudomonas</taxon>
    </lineage>
</organism>
<name>A0A7Y7XYX2_9PSED</name>
<gene>
    <name evidence="4" type="ORF">HX845_09910</name>
</gene>
<dbReference type="SUPFAM" id="SSF53590">
    <property type="entry name" value="Nucleoside hydrolase"/>
    <property type="match status" value="1"/>
</dbReference>
<proteinExistence type="predicted"/>
<dbReference type="Pfam" id="PF01156">
    <property type="entry name" value="IU_nuc_hydro"/>
    <property type="match status" value="1"/>
</dbReference>
<dbReference type="PANTHER" id="PTHR12304">
    <property type="entry name" value="INOSINE-URIDINE PREFERRING NUCLEOSIDE HYDROLASE"/>
    <property type="match status" value="1"/>
</dbReference>
<evidence type="ECO:0000256" key="2">
    <source>
        <dbReference type="ARBA" id="ARBA00023295"/>
    </source>
</evidence>
<keyword evidence="1 4" id="KW-0378">Hydrolase</keyword>
<dbReference type="InterPro" id="IPR023186">
    <property type="entry name" value="IUNH"/>
</dbReference>
<dbReference type="Gene3D" id="3.90.245.10">
    <property type="entry name" value="Ribonucleoside hydrolase-like"/>
    <property type="match status" value="1"/>
</dbReference>
<dbReference type="InterPro" id="IPR001910">
    <property type="entry name" value="Inosine/uridine_hydrolase_dom"/>
</dbReference>
<accession>A0A7Y7XYX2</accession>
<dbReference type="Proteomes" id="UP000517547">
    <property type="component" value="Unassembled WGS sequence"/>
</dbReference>
<reference evidence="4 5" key="1">
    <citation type="submission" date="2020-04" db="EMBL/GenBank/DDBJ databases">
        <title>Molecular characterization of pseudomonads from Agaricus bisporus reveal novel blotch 2 pathogens in Western Europe.</title>
        <authorList>
            <person name="Taparia T."/>
            <person name="Krijger M."/>
            <person name="Haynes E."/>
            <person name="Elpinstone J.G."/>
            <person name="Noble R."/>
            <person name="Van Der Wolf J."/>
        </authorList>
    </citation>
    <scope>NUCLEOTIDE SEQUENCE [LARGE SCALE GENOMIC DNA]</scope>
    <source>
        <strain evidence="4 5">IPO3738</strain>
    </source>
</reference>
<dbReference type="RefSeq" id="WP_017127548.1">
    <property type="nucleotide sequence ID" value="NZ_JACAQE010000002.1"/>
</dbReference>
<dbReference type="PANTHER" id="PTHR12304:SF4">
    <property type="entry name" value="URIDINE NUCLEOSIDASE"/>
    <property type="match status" value="1"/>
</dbReference>
<protein>
    <submittedName>
        <fullName evidence="4">Nucleoside hydrolase</fullName>
    </submittedName>
</protein>
<comment type="caution">
    <text evidence="4">The sequence shown here is derived from an EMBL/GenBank/DDBJ whole genome shotgun (WGS) entry which is preliminary data.</text>
</comment>